<organism evidence="3">
    <name type="scientific">marine sediment metagenome</name>
    <dbReference type="NCBI Taxonomy" id="412755"/>
    <lineage>
        <taxon>unclassified sequences</taxon>
        <taxon>metagenomes</taxon>
        <taxon>ecological metagenomes</taxon>
    </lineage>
</organism>
<feature type="non-terminal residue" evidence="3">
    <location>
        <position position="1"/>
    </location>
</feature>
<reference evidence="3" key="1">
    <citation type="journal article" date="2014" name="Front. Microbiol.">
        <title>High frequency of phylogenetically diverse reductive dehalogenase-homologous genes in deep subseafloor sedimentary metagenomes.</title>
        <authorList>
            <person name="Kawai M."/>
            <person name="Futagami T."/>
            <person name="Toyoda A."/>
            <person name="Takaki Y."/>
            <person name="Nishi S."/>
            <person name="Hori S."/>
            <person name="Arai W."/>
            <person name="Tsubouchi T."/>
            <person name="Morono Y."/>
            <person name="Uchiyama I."/>
            <person name="Ito T."/>
            <person name="Fujiyama A."/>
            <person name="Inagaki F."/>
            <person name="Takami H."/>
        </authorList>
    </citation>
    <scope>NUCLEOTIDE SEQUENCE</scope>
    <source>
        <strain evidence="3">Expedition CK06-06</strain>
    </source>
</reference>
<dbReference type="InterPro" id="IPR036291">
    <property type="entry name" value="NAD(P)-bd_dom_sf"/>
</dbReference>
<name>X1KPH2_9ZZZZ</name>
<dbReference type="SUPFAM" id="SSF51735">
    <property type="entry name" value="NAD(P)-binding Rossmann-fold domains"/>
    <property type="match status" value="1"/>
</dbReference>
<dbReference type="GO" id="GO:0016491">
    <property type="term" value="F:oxidoreductase activity"/>
    <property type="evidence" value="ECO:0007669"/>
    <property type="project" value="UniProtKB-KW"/>
</dbReference>
<evidence type="ECO:0008006" key="4">
    <source>
        <dbReference type="Google" id="ProtNLM"/>
    </source>
</evidence>
<sequence length="236" mass="27339">LVEKPGQHLESLAFQIREEGGQVDVVAADMSRGAEVLRFYRKISRSWGPIDVLVNHADLVWFNGKRDAYNTGMWKRIERNLLGVIRFTELVLEDMKKSGRGHVIFLESALKLFPIRPTALLRGVRSFFRVYVQHLNRELRLSPVRVSLVKAGIATTDLLKLSRVLAVFNRRRRTYGVEVRPEVLANRIWLLLVRPEPVIYIPRFMRLFAWMETYAGWLVEFIRTRLSPVRVKTGGG</sequence>
<gene>
    <name evidence="3" type="ORF">S06H3_21767</name>
</gene>
<comment type="similarity">
    <text evidence="1">Belongs to the short-chain dehydrogenases/reductases (SDR) family.</text>
</comment>
<dbReference type="PANTHER" id="PTHR42901:SF1">
    <property type="entry name" value="ALCOHOL DEHYDROGENASE"/>
    <property type="match status" value="1"/>
</dbReference>
<keyword evidence="2" id="KW-0560">Oxidoreductase</keyword>
<comment type="caution">
    <text evidence="3">The sequence shown here is derived from an EMBL/GenBank/DDBJ whole genome shotgun (WGS) entry which is preliminary data.</text>
</comment>
<dbReference type="InterPro" id="IPR002347">
    <property type="entry name" value="SDR_fam"/>
</dbReference>
<dbReference type="CDD" id="cd05233">
    <property type="entry name" value="SDR_c"/>
    <property type="match status" value="1"/>
</dbReference>
<dbReference type="AlphaFoldDB" id="X1KPH2"/>
<dbReference type="Pfam" id="PF00106">
    <property type="entry name" value="adh_short"/>
    <property type="match status" value="1"/>
</dbReference>
<dbReference type="EMBL" id="BARV01011488">
    <property type="protein sequence ID" value="GAI08583.1"/>
    <property type="molecule type" value="Genomic_DNA"/>
</dbReference>
<evidence type="ECO:0000313" key="3">
    <source>
        <dbReference type="EMBL" id="GAI08583.1"/>
    </source>
</evidence>
<protein>
    <recommendedName>
        <fullName evidence="4">Short-chain dehydrogenase</fullName>
    </recommendedName>
</protein>
<dbReference type="Gene3D" id="3.40.50.720">
    <property type="entry name" value="NAD(P)-binding Rossmann-like Domain"/>
    <property type="match status" value="1"/>
</dbReference>
<evidence type="ECO:0000256" key="2">
    <source>
        <dbReference type="ARBA" id="ARBA00023002"/>
    </source>
</evidence>
<proteinExistence type="inferred from homology"/>
<accession>X1KPH2</accession>
<dbReference type="PANTHER" id="PTHR42901">
    <property type="entry name" value="ALCOHOL DEHYDROGENASE"/>
    <property type="match status" value="1"/>
</dbReference>
<evidence type="ECO:0000256" key="1">
    <source>
        <dbReference type="ARBA" id="ARBA00006484"/>
    </source>
</evidence>